<protein>
    <submittedName>
        <fullName evidence="1">IS21 family transposase</fullName>
    </submittedName>
</protein>
<comment type="caution">
    <text evidence="1">The sequence shown here is derived from an EMBL/GenBank/DDBJ whole genome shotgun (WGS) entry which is preliminary data.</text>
</comment>
<name>A0A4U0YND5_9RHOB</name>
<feature type="non-terminal residue" evidence="1">
    <location>
        <position position="1"/>
    </location>
</feature>
<dbReference type="EMBL" id="SWAU01000593">
    <property type="protein sequence ID" value="TKA93880.1"/>
    <property type="molecule type" value="Genomic_DNA"/>
</dbReference>
<organism evidence="1 2">
    <name type="scientific">Cereibacter changlensis</name>
    <dbReference type="NCBI Taxonomy" id="402884"/>
    <lineage>
        <taxon>Bacteria</taxon>
        <taxon>Pseudomonadati</taxon>
        <taxon>Pseudomonadota</taxon>
        <taxon>Alphaproteobacteria</taxon>
        <taxon>Rhodobacterales</taxon>
        <taxon>Paracoccaceae</taxon>
        <taxon>Cereibacter</taxon>
    </lineage>
</organism>
<proteinExistence type="predicted"/>
<evidence type="ECO:0000313" key="1">
    <source>
        <dbReference type="EMBL" id="TKA93880.1"/>
    </source>
</evidence>
<dbReference type="AlphaFoldDB" id="A0A4U0YND5"/>
<sequence>ARSYEPIRLDAACRRGLSIRARSVASIRSILKNGLDRAFLEEDPEQLPLQHSNIRGQGYYH</sequence>
<accession>A0A4U0YND5</accession>
<evidence type="ECO:0000313" key="2">
    <source>
        <dbReference type="Proteomes" id="UP000306340"/>
    </source>
</evidence>
<dbReference type="Proteomes" id="UP000306340">
    <property type="component" value="Unassembled WGS sequence"/>
</dbReference>
<reference evidence="1 2" key="1">
    <citation type="submission" date="2019-04" db="EMBL/GenBank/DDBJ databases">
        <title>Crypto-aerobic microbial life in anoxic (sulfidic) marine sediments.</title>
        <authorList>
            <person name="Bhattacharya S."/>
            <person name="Roy C."/>
            <person name="Mondal N."/>
            <person name="Sarkar J."/>
            <person name="Mandal S."/>
            <person name="Rameez M.J."/>
            <person name="Ghosh W."/>
        </authorList>
    </citation>
    <scope>NUCLEOTIDE SEQUENCE [LARGE SCALE GENOMIC DNA]</scope>
    <source>
        <strain evidence="1 2">SBBC</strain>
    </source>
</reference>
<gene>
    <name evidence="1" type="ORF">FAZ78_25465</name>
</gene>